<reference evidence="11" key="2">
    <citation type="submission" date="2025-09" db="UniProtKB">
        <authorList>
            <consortium name="Ensembl"/>
        </authorList>
    </citation>
    <scope>IDENTIFICATION</scope>
</reference>
<dbReference type="PANTHER" id="PTHR21397">
    <property type="entry name" value="CHROMATIN COMPLEXES SUBUNIT BAP18-RELATED"/>
    <property type="match status" value="1"/>
</dbReference>
<keyword evidence="12" id="KW-1185">Reference proteome</keyword>
<feature type="compositionally biased region" description="Pro residues" evidence="10">
    <location>
        <begin position="1"/>
        <end position="18"/>
    </location>
</feature>
<keyword evidence="6" id="KW-0732">Signal</keyword>
<evidence type="ECO:0000256" key="4">
    <source>
        <dbReference type="ARBA" id="ARBA00020105"/>
    </source>
</evidence>
<evidence type="ECO:0000256" key="10">
    <source>
        <dbReference type="SAM" id="MobiDB-lite"/>
    </source>
</evidence>
<evidence type="ECO:0000256" key="2">
    <source>
        <dbReference type="ARBA" id="ARBA00007695"/>
    </source>
</evidence>
<reference evidence="11" key="1">
    <citation type="submission" date="2025-08" db="UniProtKB">
        <authorList>
            <consortium name="Ensembl"/>
        </authorList>
    </citation>
    <scope>IDENTIFICATION</scope>
</reference>
<feature type="region of interest" description="Disordered" evidence="10">
    <location>
        <begin position="1"/>
        <end position="68"/>
    </location>
</feature>
<sequence length="222" mass="23183">MPGPPVPGVPRTPGPPIPGVLQGPGHLGPPTRGCSKGPDAWVPQPGGVARARTPGPPGSGCSRGPDAWAAEGRDAEACGLTLTLEHSFELDDSIRFRKRGTLAWSPAAEPGLSLTQKQLSEEERNKLRDVAARDGLYRVRVPRKAPGPGDESDAEYVTSFVRACAMVESHLSDQLTVHVDVAGNVVAVAVVAVPGACRGAEVEDVDLELFNTSVALRQPVPA</sequence>
<evidence type="ECO:0000256" key="8">
    <source>
        <dbReference type="ARBA" id="ARBA00022989"/>
    </source>
</evidence>
<keyword evidence="9" id="KW-0472">Membrane</keyword>
<name>A0A8C4J771_DRONO</name>
<comment type="subcellular location">
    <subcellularLocation>
        <location evidence="1">Endoplasmic reticulum membrane</location>
        <topology evidence="1">Single-pass type I membrane protein</topology>
    </subcellularLocation>
</comment>
<keyword evidence="7" id="KW-0256">Endoplasmic reticulum</keyword>
<organism evidence="11 12">
    <name type="scientific">Dromaius novaehollandiae</name>
    <name type="common">Emu</name>
    <dbReference type="NCBI Taxonomy" id="8790"/>
    <lineage>
        <taxon>Eukaryota</taxon>
        <taxon>Metazoa</taxon>
        <taxon>Chordata</taxon>
        <taxon>Craniata</taxon>
        <taxon>Vertebrata</taxon>
        <taxon>Euteleostomi</taxon>
        <taxon>Archelosauria</taxon>
        <taxon>Archosauria</taxon>
        <taxon>Dinosauria</taxon>
        <taxon>Saurischia</taxon>
        <taxon>Theropoda</taxon>
        <taxon>Coelurosauria</taxon>
        <taxon>Aves</taxon>
        <taxon>Palaeognathae</taxon>
        <taxon>Casuariiformes</taxon>
        <taxon>Dromaiidae</taxon>
        <taxon>Dromaius</taxon>
    </lineage>
</organism>
<dbReference type="Proteomes" id="UP000694423">
    <property type="component" value="Unplaced"/>
</dbReference>
<accession>A0A8C4J771</accession>
<dbReference type="CDD" id="cd22209">
    <property type="entry name" value="EMC10"/>
    <property type="match status" value="1"/>
</dbReference>
<evidence type="ECO:0000256" key="6">
    <source>
        <dbReference type="ARBA" id="ARBA00022729"/>
    </source>
</evidence>
<comment type="subunit">
    <text evidence="3">Component of the ER membrane protein complex (EMC).</text>
</comment>
<evidence type="ECO:0000256" key="9">
    <source>
        <dbReference type="ARBA" id="ARBA00023136"/>
    </source>
</evidence>
<evidence type="ECO:0000313" key="12">
    <source>
        <dbReference type="Proteomes" id="UP000694423"/>
    </source>
</evidence>
<dbReference type="GO" id="GO:0072546">
    <property type="term" value="C:EMC complex"/>
    <property type="evidence" value="ECO:0007669"/>
    <property type="project" value="TreeGrafter"/>
</dbReference>
<dbReference type="Ensembl" id="ENSDNVT00000006390.1">
    <property type="protein sequence ID" value="ENSDNVP00000005301.1"/>
    <property type="gene ID" value="ENSDNVG00000003807.1"/>
</dbReference>
<keyword evidence="8" id="KW-1133">Transmembrane helix</keyword>
<protein>
    <recommendedName>
        <fullName evidence="4">ER membrane protein complex subunit 10</fullName>
    </recommendedName>
</protein>
<evidence type="ECO:0000256" key="3">
    <source>
        <dbReference type="ARBA" id="ARBA00011276"/>
    </source>
</evidence>
<evidence type="ECO:0000256" key="1">
    <source>
        <dbReference type="ARBA" id="ARBA00004115"/>
    </source>
</evidence>
<dbReference type="AlphaFoldDB" id="A0A8C4J771"/>
<dbReference type="PANTHER" id="PTHR21397:SF4">
    <property type="entry name" value="ER MEMBRANE PROTEIN COMPLEX SUBUNIT 10"/>
    <property type="match status" value="1"/>
</dbReference>
<evidence type="ECO:0000256" key="5">
    <source>
        <dbReference type="ARBA" id="ARBA00022692"/>
    </source>
</evidence>
<evidence type="ECO:0000256" key="7">
    <source>
        <dbReference type="ARBA" id="ARBA00022824"/>
    </source>
</evidence>
<proteinExistence type="inferred from homology"/>
<keyword evidence="5" id="KW-0812">Transmembrane</keyword>
<evidence type="ECO:0000313" key="11">
    <source>
        <dbReference type="Ensembl" id="ENSDNVP00000005301.1"/>
    </source>
</evidence>
<comment type="similarity">
    <text evidence="2">Belongs to the EMC10 family.</text>
</comment>